<dbReference type="GeneID" id="106158354"/>
<feature type="compositionally biased region" description="Low complexity" evidence="1">
    <location>
        <begin position="31"/>
        <end position="64"/>
    </location>
</feature>
<evidence type="ECO:0000256" key="2">
    <source>
        <dbReference type="SAM" id="Phobius"/>
    </source>
</evidence>
<dbReference type="AlphaFoldDB" id="A0A1S3HUM1"/>
<reference evidence="5" key="1">
    <citation type="submission" date="2025-08" db="UniProtKB">
        <authorList>
            <consortium name="RefSeq"/>
        </authorList>
    </citation>
    <scope>IDENTIFICATION</scope>
    <source>
        <tissue evidence="5">Gonads</tissue>
    </source>
</reference>
<feature type="signal peptide" evidence="3">
    <location>
        <begin position="1"/>
        <end position="20"/>
    </location>
</feature>
<keyword evidence="2" id="KW-1133">Transmembrane helix</keyword>
<name>A0A1S3HUM1_LINAN</name>
<evidence type="ECO:0000313" key="4">
    <source>
        <dbReference type="Proteomes" id="UP000085678"/>
    </source>
</evidence>
<dbReference type="RefSeq" id="XP_013389740.1">
    <property type="nucleotide sequence ID" value="XM_013534286.1"/>
</dbReference>
<dbReference type="Proteomes" id="UP000085678">
    <property type="component" value="Unplaced"/>
</dbReference>
<feature type="chain" id="PRO_5010356651" evidence="3">
    <location>
        <begin position="21"/>
        <end position="295"/>
    </location>
</feature>
<evidence type="ECO:0000256" key="1">
    <source>
        <dbReference type="SAM" id="MobiDB-lite"/>
    </source>
</evidence>
<feature type="compositionally biased region" description="Polar residues" evidence="1">
    <location>
        <begin position="73"/>
        <end position="86"/>
    </location>
</feature>
<protein>
    <submittedName>
        <fullName evidence="5">Uncharacterized protein LOC106158354</fullName>
    </submittedName>
</protein>
<keyword evidence="2" id="KW-0472">Membrane</keyword>
<accession>A0A1S3HUM1</accession>
<dbReference type="KEGG" id="lak:106158354"/>
<evidence type="ECO:0000256" key="3">
    <source>
        <dbReference type="SAM" id="SignalP"/>
    </source>
</evidence>
<keyword evidence="4" id="KW-1185">Reference proteome</keyword>
<sequence length="295" mass="31460">MLKRDILLFILLFHSVGVGGSSVTLSTPNATINQTTTGGEATTTNTSTLPFNSTSRQTSSQPQSKDTAPGRATTLQADMTSPRNMTSPGFTRSFGPINGPPEDDCSGHVAGIITTSLLAVAFAVVAAVFALKWRQAVQHGGQTPPPPIEKPFSLSIGKSVNAGTTINTSGVNYEVLPNGSSKDGPVAYVNMANGGHEQPADGANYSSANEVVNDTNASDDDPIYISVKEQGDRQINFKDYADARRDFYANSGQRHESIGPEDVYENASEMSRGADLYGNTFDYSENEKTEYLQVF</sequence>
<keyword evidence="3" id="KW-0732">Signal</keyword>
<organism evidence="4 5">
    <name type="scientific">Lingula anatina</name>
    <name type="common">Brachiopod</name>
    <name type="synonym">Lingula unguis</name>
    <dbReference type="NCBI Taxonomy" id="7574"/>
    <lineage>
        <taxon>Eukaryota</taxon>
        <taxon>Metazoa</taxon>
        <taxon>Spiralia</taxon>
        <taxon>Lophotrochozoa</taxon>
        <taxon>Brachiopoda</taxon>
        <taxon>Linguliformea</taxon>
        <taxon>Lingulata</taxon>
        <taxon>Lingulida</taxon>
        <taxon>Linguloidea</taxon>
        <taxon>Lingulidae</taxon>
        <taxon>Lingula</taxon>
    </lineage>
</organism>
<feature type="transmembrane region" description="Helical" evidence="2">
    <location>
        <begin position="109"/>
        <end position="131"/>
    </location>
</feature>
<evidence type="ECO:0000313" key="5">
    <source>
        <dbReference type="RefSeq" id="XP_013389740.1"/>
    </source>
</evidence>
<dbReference type="InParanoid" id="A0A1S3HUM1"/>
<proteinExistence type="predicted"/>
<feature type="region of interest" description="Disordered" evidence="1">
    <location>
        <begin position="24"/>
        <end position="86"/>
    </location>
</feature>
<keyword evidence="2" id="KW-0812">Transmembrane</keyword>
<gene>
    <name evidence="5" type="primary">LOC106158354</name>
</gene>